<comment type="caution">
    <text evidence="7">The sequence shown here is derived from an EMBL/GenBank/DDBJ whole genome shotgun (WGS) entry which is preliminary data.</text>
</comment>
<dbReference type="EMBL" id="JBHUDC010000007">
    <property type="protein sequence ID" value="MFD1514540.1"/>
    <property type="molecule type" value="Genomic_DNA"/>
</dbReference>
<evidence type="ECO:0000256" key="4">
    <source>
        <dbReference type="ARBA" id="ARBA00023163"/>
    </source>
</evidence>
<dbReference type="InterPro" id="IPR001647">
    <property type="entry name" value="HTH_TetR"/>
</dbReference>
<dbReference type="PROSITE" id="PS50977">
    <property type="entry name" value="HTH_TETR_2"/>
    <property type="match status" value="1"/>
</dbReference>
<dbReference type="Gene3D" id="1.10.357.10">
    <property type="entry name" value="Tetracycline Repressor, domain 2"/>
    <property type="match status" value="1"/>
</dbReference>
<accession>A0ABD6AYT7</accession>
<keyword evidence="4" id="KW-0804">Transcription</keyword>
<dbReference type="Pfam" id="PF00440">
    <property type="entry name" value="TetR_N"/>
    <property type="match status" value="1"/>
</dbReference>
<dbReference type="RefSeq" id="WP_250874500.1">
    <property type="nucleotide sequence ID" value="NZ_JALXFV010000007.1"/>
</dbReference>
<organism evidence="7 8">
    <name type="scientific">Halomarina rubra</name>
    <dbReference type="NCBI Taxonomy" id="2071873"/>
    <lineage>
        <taxon>Archaea</taxon>
        <taxon>Methanobacteriati</taxon>
        <taxon>Methanobacteriota</taxon>
        <taxon>Stenosarchaea group</taxon>
        <taxon>Halobacteria</taxon>
        <taxon>Halobacteriales</taxon>
        <taxon>Natronomonadaceae</taxon>
        <taxon>Halomarina</taxon>
    </lineage>
</organism>
<evidence type="ECO:0000256" key="5">
    <source>
        <dbReference type="PROSITE-ProRule" id="PRU00335"/>
    </source>
</evidence>
<sequence>MRATFRALRNGGYANLTVQRIADEYGKSTAAVHYHYDTKDELLMAFLDYLVELYMDEINRIETTDPVRRLEILLDKLLVDPQDHPYLQSALLEMRSQTPHKPAFRDRFERNDEYIRFTIKAVVNHGIDEGVFSDTDATEVTNSLMTIIDGGRTRSVVFDDTEELAIARRTATRYIQEVVIDGSSERPTDS</sequence>
<feature type="DNA-binding region" description="H-T-H motif" evidence="5">
    <location>
        <begin position="17"/>
        <end position="36"/>
    </location>
</feature>
<dbReference type="InterPro" id="IPR009057">
    <property type="entry name" value="Homeodomain-like_sf"/>
</dbReference>
<gene>
    <name evidence="7" type="ORF">ACFSBT_14760</name>
</gene>
<keyword evidence="1" id="KW-0678">Repressor</keyword>
<evidence type="ECO:0000313" key="8">
    <source>
        <dbReference type="Proteomes" id="UP001597187"/>
    </source>
</evidence>
<proteinExistence type="predicted"/>
<keyword evidence="8" id="KW-1185">Reference proteome</keyword>
<keyword evidence="2" id="KW-0805">Transcription regulation</keyword>
<evidence type="ECO:0000256" key="2">
    <source>
        <dbReference type="ARBA" id="ARBA00023015"/>
    </source>
</evidence>
<dbReference type="AlphaFoldDB" id="A0ABD6AYT7"/>
<dbReference type="InterPro" id="IPR036271">
    <property type="entry name" value="Tet_transcr_reg_TetR-rel_C_sf"/>
</dbReference>
<evidence type="ECO:0000313" key="7">
    <source>
        <dbReference type="EMBL" id="MFD1514540.1"/>
    </source>
</evidence>
<evidence type="ECO:0000256" key="1">
    <source>
        <dbReference type="ARBA" id="ARBA00022491"/>
    </source>
</evidence>
<dbReference type="GO" id="GO:0003677">
    <property type="term" value="F:DNA binding"/>
    <property type="evidence" value="ECO:0007669"/>
    <property type="project" value="UniProtKB-UniRule"/>
</dbReference>
<dbReference type="PANTHER" id="PTHR30055:SF234">
    <property type="entry name" value="HTH-TYPE TRANSCRIPTIONAL REGULATOR BETI"/>
    <property type="match status" value="1"/>
</dbReference>
<dbReference type="PANTHER" id="PTHR30055">
    <property type="entry name" value="HTH-TYPE TRANSCRIPTIONAL REGULATOR RUTR"/>
    <property type="match status" value="1"/>
</dbReference>
<dbReference type="InterPro" id="IPR050109">
    <property type="entry name" value="HTH-type_TetR-like_transc_reg"/>
</dbReference>
<dbReference type="SUPFAM" id="SSF48498">
    <property type="entry name" value="Tetracyclin repressor-like, C-terminal domain"/>
    <property type="match status" value="1"/>
</dbReference>
<reference evidence="7 8" key="1">
    <citation type="journal article" date="2019" name="Int. J. Syst. Evol. Microbiol.">
        <title>The Global Catalogue of Microorganisms (GCM) 10K type strain sequencing project: providing services to taxonomists for standard genome sequencing and annotation.</title>
        <authorList>
            <consortium name="The Broad Institute Genomics Platform"/>
            <consortium name="The Broad Institute Genome Sequencing Center for Infectious Disease"/>
            <person name="Wu L."/>
            <person name="Ma J."/>
        </authorList>
    </citation>
    <scope>NUCLEOTIDE SEQUENCE [LARGE SCALE GENOMIC DNA]</scope>
    <source>
        <strain evidence="7 8">CGMCC 1.12563</strain>
    </source>
</reference>
<dbReference type="InterPro" id="IPR039538">
    <property type="entry name" value="BetI_C"/>
</dbReference>
<feature type="domain" description="HTH tetR-type" evidence="6">
    <location>
        <begin position="1"/>
        <end position="54"/>
    </location>
</feature>
<dbReference type="SUPFAM" id="SSF46689">
    <property type="entry name" value="Homeodomain-like"/>
    <property type="match status" value="1"/>
</dbReference>
<dbReference type="Pfam" id="PF13977">
    <property type="entry name" value="TetR_C_6"/>
    <property type="match status" value="1"/>
</dbReference>
<evidence type="ECO:0000259" key="6">
    <source>
        <dbReference type="PROSITE" id="PS50977"/>
    </source>
</evidence>
<protein>
    <submittedName>
        <fullName evidence="7">TetR/AcrR family transcriptional regulator</fullName>
    </submittedName>
</protein>
<dbReference type="Proteomes" id="UP001597187">
    <property type="component" value="Unassembled WGS sequence"/>
</dbReference>
<keyword evidence="3 5" id="KW-0238">DNA-binding</keyword>
<evidence type="ECO:0000256" key="3">
    <source>
        <dbReference type="ARBA" id="ARBA00023125"/>
    </source>
</evidence>
<name>A0ABD6AYT7_9EURY</name>